<reference evidence="2 3" key="1">
    <citation type="submission" date="2015-01" db="EMBL/GenBank/DDBJ databases">
        <title>Genome sequence of Mycobacterium llatzerense and Mycobacterium immunogenum recovered from brain abscess.</title>
        <authorList>
            <person name="Greninger A.L."/>
            <person name="Langelier C."/>
            <person name="Cunningham G."/>
            <person name="Chiu C.Y."/>
            <person name="Miller S."/>
        </authorList>
    </citation>
    <scope>NUCLEOTIDE SEQUENCE [LARGE SCALE GENOMIC DNA]</scope>
    <source>
        <strain evidence="2 3">CLUC14</strain>
    </source>
</reference>
<dbReference type="InterPro" id="IPR011340">
    <property type="entry name" value="Cys_dSase-rel"/>
</dbReference>
<keyword evidence="2" id="KW-0032">Aminotransferase</keyword>
<evidence type="ECO:0000259" key="1">
    <source>
        <dbReference type="Pfam" id="PF00266"/>
    </source>
</evidence>
<accession>A0A0D1LL44</accession>
<dbReference type="OrthoDB" id="7592443at2"/>
<keyword evidence="3" id="KW-1185">Reference proteome</keyword>
<dbReference type="NCBIfam" id="TIGR01976">
    <property type="entry name" value="am_tr_V_VC1184"/>
    <property type="match status" value="1"/>
</dbReference>
<dbReference type="Gene3D" id="3.40.640.10">
    <property type="entry name" value="Type I PLP-dependent aspartate aminotransferase-like (Major domain)"/>
    <property type="match status" value="1"/>
</dbReference>
<dbReference type="Pfam" id="PF00266">
    <property type="entry name" value="Aminotran_5"/>
    <property type="match status" value="1"/>
</dbReference>
<dbReference type="EMBL" id="JXST01000014">
    <property type="protein sequence ID" value="KIU16701.1"/>
    <property type="molecule type" value="Genomic_DNA"/>
</dbReference>
<organism evidence="2 3">
    <name type="scientific">Mycolicibacterium llatzerense</name>
    <dbReference type="NCBI Taxonomy" id="280871"/>
    <lineage>
        <taxon>Bacteria</taxon>
        <taxon>Bacillati</taxon>
        <taxon>Actinomycetota</taxon>
        <taxon>Actinomycetes</taxon>
        <taxon>Mycobacteriales</taxon>
        <taxon>Mycobacteriaceae</taxon>
        <taxon>Mycolicibacterium</taxon>
    </lineage>
</organism>
<proteinExistence type="predicted"/>
<dbReference type="PANTHER" id="PTHR43586">
    <property type="entry name" value="CYSTEINE DESULFURASE"/>
    <property type="match status" value="1"/>
</dbReference>
<dbReference type="SUPFAM" id="SSF53383">
    <property type="entry name" value="PLP-dependent transferases"/>
    <property type="match status" value="1"/>
</dbReference>
<keyword evidence="2" id="KW-0808">Transferase</keyword>
<dbReference type="PANTHER" id="PTHR43586:SF21">
    <property type="entry name" value="PYRIDOXAL PHOSPHATE (PLP)-DEPENDENT ASPARTATE AMINOTRANSFERASE SUPERFAMILY"/>
    <property type="match status" value="1"/>
</dbReference>
<gene>
    <name evidence="2" type="ORF">TL10_11545</name>
</gene>
<evidence type="ECO:0000313" key="3">
    <source>
        <dbReference type="Proteomes" id="UP000032221"/>
    </source>
</evidence>
<dbReference type="Proteomes" id="UP000032221">
    <property type="component" value="Unassembled WGS sequence"/>
</dbReference>
<dbReference type="RefSeq" id="WP_043402626.1">
    <property type="nucleotide sequence ID" value="NZ_BAAARC010000012.1"/>
</dbReference>
<dbReference type="AlphaFoldDB" id="A0A0D1LL44"/>
<dbReference type="STRING" id="280871.TL10_11545"/>
<sequence length="398" mass="41535">MAYDVARVRGLHPSLGGGWVHFDAPTGMLLPDSVATTVSTAFRGSMSSAAGPHPAAQRSAAVLTAARQAVADLVGGDPRGVVFGADRAVLLNSLAEASASRSGLGYEVVVTRLDDEANIAPWLRAANRYGAKVKWAEVDIETGELPSWQWETLITRPTRLIAITSASSKLGTVTDLRPVTKMARENGGMVVVDHSVAAPYRLLDINDVDADVVALNAIAWGGPPIGALVFRDPAMIDSLTTVSLDPNATGAARLEVGAHQFGLLGGVVASIEYLAKLDDAATGTRRERLARSMQSAEAYLSRVFGYLRNSLRSLPLVMVLGAPEAGIPVLSFAVQGVPADRVISRLADNGVLAVSDSNSRVLEAIGVNDIGGAVTVGLGHYTTTAEVDQLVRALASLG</sequence>
<protein>
    <submittedName>
        <fullName evidence="2">Aminotransferase</fullName>
    </submittedName>
</protein>
<comment type="caution">
    <text evidence="2">The sequence shown here is derived from an EMBL/GenBank/DDBJ whole genome shotgun (WGS) entry which is preliminary data.</text>
</comment>
<dbReference type="Gene3D" id="3.90.1150.10">
    <property type="entry name" value="Aspartate Aminotransferase, domain 1"/>
    <property type="match status" value="1"/>
</dbReference>
<feature type="domain" description="Aminotransferase class V" evidence="1">
    <location>
        <begin position="23"/>
        <end position="390"/>
    </location>
</feature>
<evidence type="ECO:0000313" key="2">
    <source>
        <dbReference type="EMBL" id="KIU16701.1"/>
    </source>
</evidence>
<dbReference type="PATRIC" id="fig|280871.6.peg.2396"/>
<dbReference type="InterPro" id="IPR015421">
    <property type="entry name" value="PyrdxlP-dep_Trfase_major"/>
</dbReference>
<dbReference type="InterPro" id="IPR015424">
    <property type="entry name" value="PyrdxlP-dep_Trfase"/>
</dbReference>
<dbReference type="InterPro" id="IPR000192">
    <property type="entry name" value="Aminotrans_V_dom"/>
</dbReference>
<dbReference type="GO" id="GO:0008483">
    <property type="term" value="F:transaminase activity"/>
    <property type="evidence" value="ECO:0007669"/>
    <property type="project" value="UniProtKB-KW"/>
</dbReference>
<name>A0A0D1LL44_9MYCO</name>
<dbReference type="InterPro" id="IPR015422">
    <property type="entry name" value="PyrdxlP-dep_Trfase_small"/>
</dbReference>